<name>T0GRB1_9SPHN</name>
<organism evidence="1 2">
    <name type="scientific">Sphingobium quisquiliarum P25</name>
    <dbReference type="NCBI Taxonomy" id="1329909"/>
    <lineage>
        <taxon>Bacteria</taxon>
        <taxon>Pseudomonadati</taxon>
        <taxon>Pseudomonadota</taxon>
        <taxon>Alphaproteobacteria</taxon>
        <taxon>Sphingomonadales</taxon>
        <taxon>Sphingomonadaceae</taxon>
        <taxon>Sphingobium</taxon>
    </lineage>
</organism>
<evidence type="ECO:0008006" key="3">
    <source>
        <dbReference type="Google" id="ProtNLM"/>
    </source>
</evidence>
<dbReference type="AlphaFoldDB" id="T0GRB1"/>
<dbReference type="PATRIC" id="fig|1329909.3.peg.2170"/>
<accession>T0GRB1</accession>
<proteinExistence type="predicted"/>
<dbReference type="Pfam" id="PF04325">
    <property type="entry name" value="DUF465"/>
    <property type="match status" value="1"/>
</dbReference>
<evidence type="ECO:0000313" key="2">
    <source>
        <dbReference type="Proteomes" id="UP000015525"/>
    </source>
</evidence>
<gene>
    <name evidence="1" type="ORF">L288_11230</name>
</gene>
<dbReference type="Proteomes" id="UP000015525">
    <property type="component" value="Unassembled WGS sequence"/>
</dbReference>
<reference evidence="1 2" key="1">
    <citation type="journal article" date="2013" name="Genome Announc.">
        <title>Draft Genome Sequence of Sphingobium quisquiliarum Strain P25T, a Novel Hexachlorocyclohexane (HCH)-Degrading Bacterium Isolated from an HCH Dumpsite.</title>
        <authorList>
            <person name="Kumar Singh A."/>
            <person name="Sangwan N."/>
            <person name="Sharma A."/>
            <person name="Gupta V."/>
            <person name="Khurana J.P."/>
            <person name="Lal R."/>
        </authorList>
    </citation>
    <scope>NUCLEOTIDE SEQUENCE [LARGE SCALE GENOMIC DNA]</scope>
    <source>
        <strain evidence="1 2">P25</strain>
    </source>
</reference>
<comment type="caution">
    <text evidence="1">The sequence shown here is derived from an EMBL/GenBank/DDBJ whole genome shotgun (WGS) entry which is preliminary data.</text>
</comment>
<protein>
    <recommendedName>
        <fullName evidence="3">GTP-binding protein</fullName>
    </recommendedName>
</protein>
<dbReference type="InterPro" id="IPR038444">
    <property type="entry name" value="DUF465_sf"/>
</dbReference>
<dbReference type="InterPro" id="IPR007420">
    <property type="entry name" value="DUF465"/>
</dbReference>
<evidence type="ECO:0000313" key="1">
    <source>
        <dbReference type="EMBL" id="EQB06416.1"/>
    </source>
</evidence>
<keyword evidence="2" id="KW-1185">Reference proteome</keyword>
<dbReference type="EMBL" id="ATHO01000098">
    <property type="protein sequence ID" value="EQB06416.1"/>
    <property type="molecule type" value="Genomic_DNA"/>
</dbReference>
<dbReference type="Gene3D" id="6.10.280.50">
    <property type="match status" value="1"/>
</dbReference>
<sequence length="82" mass="9387">MSENGHDLHAEFPQHRAVLHDLKVENASFRELSARYHEIAQEISRIEAGIEPASDQRLEDLKKHRLQMLDQVSAMIAEKQAA</sequence>
<dbReference type="RefSeq" id="WP_021238501.1">
    <property type="nucleotide sequence ID" value="NZ_ATHO01000098.1"/>
</dbReference>